<evidence type="ECO:0000313" key="2">
    <source>
        <dbReference type="Proteomes" id="UP000246352"/>
    </source>
</evidence>
<dbReference type="RefSeq" id="WP_110030173.1">
    <property type="nucleotide sequence ID" value="NZ_QGTR01000001.1"/>
</dbReference>
<dbReference type="EMBL" id="QGTR01000001">
    <property type="protein sequence ID" value="PWW03640.1"/>
    <property type="molecule type" value="Genomic_DNA"/>
</dbReference>
<name>A0A317PW19_9HYPH</name>
<proteinExistence type="predicted"/>
<reference evidence="1 2" key="1">
    <citation type="submission" date="2018-05" db="EMBL/GenBank/DDBJ databases">
        <title>Genomic Encyclopedia of Type Strains, Phase IV (KMG-IV): sequencing the most valuable type-strain genomes for metagenomic binning, comparative biology and taxonomic classification.</title>
        <authorList>
            <person name="Goeker M."/>
        </authorList>
    </citation>
    <scope>NUCLEOTIDE SEQUENCE [LARGE SCALE GENOMIC DNA]</scope>
    <source>
        <strain evidence="1 2">DSM 16791</strain>
    </source>
</reference>
<sequence length="263" mass="26560">MVLAVSLGACASRTPPRASAVVSLTSVSVTALDPDDRVFADRLDERLRATAGRPSRDVGQAATLAVTVIERGRPAAAVFLPGVGRDFARWSVSVTEDATGRVLYSGVWQSAVSGTDAADSDAGLAARIAGDVRILLGLGATVPSPIEGPKRAVARPSVRPLPSEAALDAAGVEAADPLLNGTVTPTSVPAVAMDEDVPVLDTSRPLLAAESDAQAATSVAPIADGVPAGEVPVRAAAPSDASSDPDEPCIVTIETDCQSPVVN</sequence>
<evidence type="ECO:0000313" key="1">
    <source>
        <dbReference type="EMBL" id="PWW03640.1"/>
    </source>
</evidence>
<dbReference type="Proteomes" id="UP000246352">
    <property type="component" value="Unassembled WGS sequence"/>
</dbReference>
<organism evidence="1 2">
    <name type="scientific">Hoeflea marina</name>
    <dbReference type="NCBI Taxonomy" id="274592"/>
    <lineage>
        <taxon>Bacteria</taxon>
        <taxon>Pseudomonadati</taxon>
        <taxon>Pseudomonadota</taxon>
        <taxon>Alphaproteobacteria</taxon>
        <taxon>Hyphomicrobiales</taxon>
        <taxon>Rhizobiaceae</taxon>
        <taxon>Hoeflea</taxon>
    </lineage>
</organism>
<comment type="caution">
    <text evidence="1">The sequence shown here is derived from an EMBL/GenBank/DDBJ whole genome shotgun (WGS) entry which is preliminary data.</text>
</comment>
<accession>A0A317PW19</accession>
<protein>
    <submittedName>
        <fullName evidence="1">Uncharacterized protein</fullName>
    </submittedName>
</protein>
<keyword evidence="2" id="KW-1185">Reference proteome</keyword>
<dbReference type="AlphaFoldDB" id="A0A317PW19"/>
<gene>
    <name evidence="1" type="ORF">DFR52_101325</name>
</gene>